<name>A0A930W058_9ACTN</name>
<gene>
    <name evidence="1" type="ORF">HXK23_04150</name>
</gene>
<dbReference type="RefSeq" id="WP_314018944.1">
    <property type="nucleotide sequence ID" value="NZ_CAUUSI010000005.1"/>
</dbReference>
<dbReference type="EMBL" id="JABZGT010000229">
    <property type="protein sequence ID" value="MBF4809395.1"/>
    <property type="molecule type" value="Genomic_DNA"/>
</dbReference>
<accession>A0A930W058</accession>
<comment type="caution">
    <text evidence="1">The sequence shown here is derived from an EMBL/GenBank/DDBJ whole genome shotgun (WGS) entry which is preliminary data.</text>
</comment>
<evidence type="ECO:0000313" key="2">
    <source>
        <dbReference type="Proteomes" id="UP000772566"/>
    </source>
</evidence>
<sequence>MANSTQPGMRSEAYGELQHLVDNLYKRKPSGTVTKVDVLIQAEVDDLEEDLQEVIELIPSGTYVRARLCDQINSIVTAHGWGFTYGTVE</sequence>
<organism evidence="1 2">
    <name type="scientific">Lancefieldella parvula</name>
    <dbReference type="NCBI Taxonomy" id="1382"/>
    <lineage>
        <taxon>Bacteria</taxon>
        <taxon>Bacillati</taxon>
        <taxon>Actinomycetota</taxon>
        <taxon>Coriobacteriia</taxon>
        <taxon>Coriobacteriales</taxon>
        <taxon>Atopobiaceae</taxon>
        <taxon>Lancefieldella</taxon>
    </lineage>
</organism>
<protein>
    <submittedName>
        <fullName evidence="1">Uncharacterized protein</fullName>
    </submittedName>
</protein>
<dbReference type="Proteomes" id="UP000772566">
    <property type="component" value="Unassembled WGS sequence"/>
</dbReference>
<evidence type="ECO:0000313" key="1">
    <source>
        <dbReference type="EMBL" id="MBF4809395.1"/>
    </source>
</evidence>
<reference evidence="1" key="1">
    <citation type="submission" date="2020-04" db="EMBL/GenBank/DDBJ databases">
        <title>Deep metagenomics examines the oral microbiome during advanced dental caries in children, revealing novel taxa and co-occurrences with host molecules.</title>
        <authorList>
            <person name="Baker J.L."/>
            <person name="Morton J.T."/>
            <person name="Dinis M."/>
            <person name="Alvarez R."/>
            <person name="Tran N.C."/>
            <person name="Knight R."/>
            <person name="Edlund A."/>
        </authorList>
    </citation>
    <scope>NUCLEOTIDE SEQUENCE</scope>
    <source>
        <strain evidence="1">JCVI_22A_bin.2</strain>
    </source>
</reference>
<dbReference type="AlphaFoldDB" id="A0A930W058"/>
<proteinExistence type="predicted"/>